<feature type="region of interest" description="Disordered" evidence="13">
    <location>
        <begin position="43"/>
        <end position="75"/>
    </location>
</feature>
<dbReference type="GO" id="GO:0006629">
    <property type="term" value="P:lipid metabolic process"/>
    <property type="evidence" value="ECO:0007669"/>
    <property type="project" value="UniProtKB-KW"/>
</dbReference>
<dbReference type="Pfam" id="PF01553">
    <property type="entry name" value="Acyltransferase"/>
    <property type="match status" value="1"/>
</dbReference>
<evidence type="ECO:0000313" key="16">
    <source>
        <dbReference type="Proteomes" id="UP001530315"/>
    </source>
</evidence>
<evidence type="ECO:0000256" key="12">
    <source>
        <dbReference type="RuleBase" id="RU365062"/>
    </source>
</evidence>
<dbReference type="SMART" id="SM00563">
    <property type="entry name" value="PlsC"/>
    <property type="match status" value="1"/>
</dbReference>
<feature type="region of interest" description="Disordered" evidence="13">
    <location>
        <begin position="125"/>
        <end position="145"/>
    </location>
</feature>
<evidence type="ECO:0000256" key="1">
    <source>
        <dbReference type="ARBA" id="ARBA00004137"/>
    </source>
</evidence>
<comment type="caution">
    <text evidence="15">The sequence shown here is derived from an EMBL/GenBank/DDBJ whole genome shotgun (WGS) entry which is preliminary data.</text>
</comment>
<dbReference type="PANTHER" id="PTHR12497:SF0">
    <property type="entry name" value="TAFAZZIN"/>
    <property type="match status" value="1"/>
</dbReference>
<keyword evidence="5" id="KW-0999">Mitochondrion inner membrane</keyword>
<keyword evidence="3" id="KW-0808">Transferase</keyword>
<gene>
    <name evidence="15" type="ORF">ACHAW5_004278</name>
</gene>
<evidence type="ECO:0000256" key="5">
    <source>
        <dbReference type="ARBA" id="ARBA00022792"/>
    </source>
</evidence>
<keyword evidence="6" id="KW-0443">Lipid metabolism</keyword>
<keyword evidence="9" id="KW-0012">Acyltransferase</keyword>
<evidence type="ECO:0000256" key="4">
    <source>
        <dbReference type="ARBA" id="ARBA00022787"/>
    </source>
</evidence>
<comment type="subcellular location">
    <subcellularLocation>
        <location evidence="1">Mitochondrion inner membrane</location>
        <topology evidence="1">Peripheral membrane protein</topology>
        <orientation evidence="1">Intermembrane side</orientation>
    </subcellularLocation>
    <subcellularLocation>
        <location evidence="10">Mitochondrion outer membrane</location>
        <topology evidence="10">Peripheral membrane protein</topology>
        <orientation evidence="10">Intermembrane side</orientation>
    </subcellularLocation>
</comment>
<dbReference type="PRINTS" id="PR00979">
    <property type="entry name" value="TAFAZZIN"/>
</dbReference>
<dbReference type="InterPro" id="IPR002123">
    <property type="entry name" value="Plipid/glycerol_acylTrfase"/>
</dbReference>
<evidence type="ECO:0000256" key="3">
    <source>
        <dbReference type="ARBA" id="ARBA00022679"/>
    </source>
</evidence>
<evidence type="ECO:0000313" key="15">
    <source>
        <dbReference type="EMBL" id="KAL3765019.1"/>
    </source>
</evidence>
<feature type="compositionally biased region" description="Low complexity" evidence="13">
    <location>
        <begin position="51"/>
        <end position="68"/>
    </location>
</feature>
<evidence type="ECO:0000256" key="11">
    <source>
        <dbReference type="ARBA" id="ARBA00047906"/>
    </source>
</evidence>
<proteinExistence type="inferred from homology"/>
<dbReference type="AlphaFoldDB" id="A0ABD3MLW0"/>
<accession>A0ABD3MLW0</accession>
<feature type="domain" description="Phospholipid/glycerol acyltransferase" evidence="14">
    <location>
        <begin position="152"/>
        <end position="328"/>
    </location>
</feature>
<evidence type="ECO:0000256" key="2">
    <source>
        <dbReference type="ARBA" id="ARBA00010524"/>
    </source>
</evidence>
<evidence type="ECO:0000259" key="14">
    <source>
        <dbReference type="SMART" id="SM00563"/>
    </source>
</evidence>
<dbReference type="Proteomes" id="UP001530315">
    <property type="component" value="Unassembled WGS sequence"/>
</dbReference>
<sequence length="461" mass="51320">MPLLPPPPPLRRCLSLAKFAAGATFAASAASAWYHAPVADDRDYDDDSGGDDATTGPRARGGATTTTTPSPPSSWLLDLARRSSIGVTTVAIRLFVTTYGGYEVADDDNYRKFLETVLRLGGGDDYDDNCDDDDDDDDGRGRPRRRRRRRGLITVSNHRSLFDDPGVVSCLLPLPIAIQPRYNRWALCSQEYCFNGALPGLIRGYIGAGQVLPIRRGGGIDQRPLLDFGRHLARGEWCHVFPEGGVWQWDELGGRRRLPPNAVVVSSSDFGRGDGSGPIDDGDDGAMRIIPATARQRALPPSPVGKLKWGVGKLIAHAPITPVVIPFAHRGMERLLPQDEDTGRTRFRDDFIASLLPRALGGNADDRLRVTVRFGEEISFDDLILEHESRHGKLWKYRGEVEDDEERRHDDGRRRNDRVHRESWKSSEAERVLYSKIVRRIEGRLDALTKEICAEERPKSN</sequence>
<evidence type="ECO:0000256" key="8">
    <source>
        <dbReference type="ARBA" id="ARBA00023136"/>
    </source>
</evidence>
<keyword evidence="8" id="KW-0472">Membrane</keyword>
<dbReference type="GO" id="GO:0005743">
    <property type="term" value="C:mitochondrial inner membrane"/>
    <property type="evidence" value="ECO:0007669"/>
    <property type="project" value="UniProtKB-SubCell"/>
</dbReference>
<organism evidence="15 16">
    <name type="scientific">Stephanodiscus triporus</name>
    <dbReference type="NCBI Taxonomy" id="2934178"/>
    <lineage>
        <taxon>Eukaryota</taxon>
        <taxon>Sar</taxon>
        <taxon>Stramenopiles</taxon>
        <taxon>Ochrophyta</taxon>
        <taxon>Bacillariophyta</taxon>
        <taxon>Coscinodiscophyceae</taxon>
        <taxon>Thalassiosirophycidae</taxon>
        <taxon>Stephanodiscales</taxon>
        <taxon>Stephanodiscaceae</taxon>
        <taxon>Stephanodiscus</taxon>
    </lineage>
</organism>
<evidence type="ECO:0000256" key="10">
    <source>
        <dbReference type="ARBA" id="ARBA00024323"/>
    </source>
</evidence>
<name>A0ABD3MLW0_9STRA</name>
<feature type="compositionally biased region" description="Acidic residues" evidence="13">
    <location>
        <begin position="125"/>
        <end position="138"/>
    </location>
</feature>
<reference evidence="15 16" key="1">
    <citation type="submission" date="2024-10" db="EMBL/GenBank/DDBJ databases">
        <title>Updated reference genomes for cyclostephanoid diatoms.</title>
        <authorList>
            <person name="Roberts W.R."/>
            <person name="Alverson A.J."/>
        </authorList>
    </citation>
    <scope>NUCLEOTIDE SEQUENCE [LARGE SCALE GENOMIC DNA]</scope>
    <source>
        <strain evidence="15 16">AJA276-08</strain>
    </source>
</reference>
<comment type="catalytic activity">
    <reaction evidence="11">
        <text>1'-[1,2-diacyl-sn-glycero-3-phospho],3'-[1-acyl-sn-glycero-3-phospho]-glycerol + a 1,2-diacyl-sn-glycero-3-phosphocholine = a cardiolipin + a 1-acyl-sn-glycero-3-phosphocholine</text>
        <dbReference type="Rhea" id="RHEA:33731"/>
        <dbReference type="ChEBI" id="CHEBI:57643"/>
        <dbReference type="ChEBI" id="CHEBI:58168"/>
        <dbReference type="ChEBI" id="CHEBI:62237"/>
        <dbReference type="ChEBI" id="CHEBI:64743"/>
    </reaction>
    <physiologicalReaction direction="left-to-right" evidence="11">
        <dbReference type="Rhea" id="RHEA:33732"/>
    </physiologicalReaction>
    <physiologicalReaction direction="right-to-left" evidence="11">
        <dbReference type="Rhea" id="RHEA:33733"/>
    </physiologicalReaction>
</comment>
<dbReference type="GO" id="GO:0016746">
    <property type="term" value="F:acyltransferase activity"/>
    <property type="evidence" value="ECO:0007669"/>
    <property type="project" value="UniProtKB-KW"/>
</dbReference>
<dbReference type="PANTHER" id="PTHR12497">
    <property type="entry name" value="TAZ PROTEIN TAFAZZIN"/>
    <property type="match status" value="1"/>
</dbReference>
<protein>
    <recommendedName>
        <fullName evidence="12">Tafazzin family protein</fullName>
    </recommendedName>
</protein>
<keyword evidence="16" id="KW-1185">Reference proteome</keyword>
<keyword evidence="7" id="KW-0496">Mitochondrion</keyword>
<comment type="similarity">
    <text evidence="2 12">Belongs to the taffazin family.</text>
</comment>
<dbReference type="GO" id="GO:0005741">
    <property type="term" value="C:mitochondrial outer membrane"/>
    <property type="evidence" value="ECO:0007669"/>
    <property type="project" value="UniProtKB-SubCell"/>
</dbReference>
<dbReference type="EMBL" id="JALLAZ020001759">
    <property type="protein sequence ID" value="KAL3765019.1"/>
    <property type="molecule type" value="Genomic_DNA"/>
</dbReference>
<keyword evidence="4" id="KW-1000">Mitochondrion outer membrane</keyword>
<evidence type="ECO:0000256" key="13">
    <source>
        <dbReference type="SAM" id="MobiDB-lite"/>
    </source>
</evidence>
<dbReference type="InterPro" id="IPR000872">
    <property type="entry name" value="Tafazzin"/>
</dbReference>
<evidence type="ECO:0000256" key="9">
    <source>
        <dbReference type="ARBA" id="ARBA00023315"/>
    </source>
</evidence>
<evidence type="ECO:0000256" key="6">
    <source>
        <dbReference type="ARBA" id="ARBA00023098"/>
    </source>
</evidence>
<evidence type="ECO:0000256" key="7">
    <source>
        <dbReference type="ARBA" id="ARBA00023128"/>
    </source>
</evidence>